<accession>A0ACC2RH39</accession>
<dbReference type="EMBL" id="QTSX02007244">
    <property type="protein sequence ID" value="KAJ9049341.1"/>
    <property type="molecule type" value="Genomic_DNA"/>
</dbReference>
<organism evidence="1 2">
    <name type="scientific">Entomophthora muscae</name>
    <dbReference type="NCBI Taxonomy" id="34485"/>
    <lineage>
        <taxon>Eukaryota</taxon>
        <taxon>Fungi</taxon>
        <taxon>Fungi incertae sedis</taxon>
        <taxon>Zoopagomycota</taxon>
        <taxon>Entomophthoromycotina</taxon>
        <taxon>Entomophthoromycetes</taxon>
        <taxon>Entomophthorales</taxon>
        <taxon>Entomophthoraceae</taxon>
        <taxon>Entomophthora</taxon>
    </lineage>
</organism>
<dbReference type="Proteomes" id="UP001165960">
    <property type="component" value="Unassembled WGS sequence"/>
</dbReference>
<reference evidence="1" key="1">
    <citation type="submission" date="2022-04" db="EMBL/GenBank/DDBJ databases">
        <title>Genome of the entomopathogenic fungus Entomophthora muscae.</title>
        <authorList>
            <person name="Elya C."/>
            <person name="Lovett B.R."/>
            <person name="Lee E."/>
            <person name="Macias A.M."/>
            <person name="Hajek A.E."/>
            <person name="De Bivort B.L."/>
            <person name="Kasson M.T."/>
            <person name="De Fine Licht H.H."/>
            <person name="Stajich J.E."/>
        </authorList>
    </citation>
    <scope>NUCLEOTIDE SEQUENCE</scope>
    <source>
        <strain evidence="1">Berkeley</strain>
    </source>
</reference>
<sequence>MTPPLTLQPDCLQEFVATSESTSTQIFGVLYITITSLIDSMVPTSGPWAILEKSLSYIVKLALILWWALLSGPAGCPPASSQEPTTGWIPERSYQLGWHLGNQKPSTPQHGHKSGTAPVRANKPIYKHQRECH</sequence>
<protein>
    <submittedName>
        <fullName evidence="1">Uncharacterized protein</fullName>
    </submittedName>
</protein>
<comment type="caution">
    <text evidence="1">The sequence shown here is derived from an EMBL/GenBank/DDBJ whole genome shotgun (WGS) entry which is preliminary data.</text>
</comment>
<gene>
    <name evidence="1" type="ORF">DSO57_1025549</name>
</gene>
<evidence type="ECO:0000313" key="1">
    <source>
        <dbReference type="EMBL" id="KAJ9049341.1"/>
    </source>
</evidence>
<evidence type="ECO:0000313" key="2">
    <source>
        <dbReference type="Proteomes" id="UP001165960"/>
    </source>
</evidence>
<name>A0ACC2RH39_9FUNG</name>
<keyword evidence="2" id="KW-1185">Reference proteome</keyword>
<proteinExistence type="predicted"/>